<dbReference type="AlphaFoldDB" id="X1MJM5"/>
<reference evidence="1" key="1">
    <citation type="journal article" date="2014" name="Front. Microbiol.">
        <title>High frequency of phylogenetically diverse reductive dehalogenase-homologous genes in deep subseafloor sedimentary metagenomes.</title>
        <authorList>
            <person name="Kawai M."/>
            <person name="Futagami T."/>
            <person name="Toyoda A."/>
            <person name="Takaki Y."/>
            <person name="Nishi S."/>
            <person name="Hori S."/>
            <person name="Arai W."/>
            <person name="Tsubouchi T."/>
            <person name="Morono Y."/>
            <person name="Uchiyama I."/>
            <person name="Ito T."/>
            <person name="Fujiyama A."/>
            <person name="Inagaki F."/>
            <person name="Takami H."/>
        </authorList>
    </citation>
    <scope>NUCLEOTIDE SEQUENCE</scope>
    <source>
        <strain evidence="1">Expedition CK06-06</strain>
    </source>
</reference>
<name>X1MJM5_9ZZZZ</name>
<gene>
    <name evidence="1" type="ORF">S06H3_28948</name>
</gene>
<comment type="caution">
    <text evidence="1">The sequence shown here is derived from an EMBL/GenBank/DDBJ whole genome shotgun (WGS) entry which is preliminary data.</text>
</comment>
<organism evidence="1">
    <name type="scientific">marine sediment metagenome</name>
    <dbReference type="NCBI Taxonomy" id="412755"/>
    <lineage>
        <taxon>unclassified sequences</taxon>
        <taxon>metagenomes</taxon>
        <taxon>ecological metagenomes</taxon>
    </lineage>
</organism>
<accession>X1MJM5</accession>
<evidence type="ECO:0000313" key="1">
    <source>
        <dbReference type="EMBL" id="GAI31857.1"/>
    </source>
</evidence>
<sequence length="78" mass="8725">RKKGLKVPDTGQDADHIIKLVEVPDSWGVPVSEGLPKTAIKELPEGLEKVPKRSFSFSWICCRRLDAPELSVCLLKIR</sequence>
<protein>
    <submittedName>
        <fullName evidence="1">Uncharacterized protein</fullName>
    </submittedName>
</protein>
<dbReference type="EMBL" id="BARV01016933">
    <property type="protein sequence ID" value="GAI31857.1"/>
    <property type="molecule type" value="Genomic_DNA"/>
</dbReference>
<proteinExistence type="predicted"/>
<feature type="non-terminal residue" evidence="1">
    <location>
        <position position="1"/>
    </location>
</feature>